<keyword evidence="2" id="KW-0812">Transmembrane</keyword>
<dbReference type="Proteomes" id="UP001222325">
    <property type="component" value="Unassembled WGS sequence"/>
</dbReference>
<reference evidence="7" key="1">
    <citation type="submission" date="2023-03" db="EMBL/GenBank/DDBJ databases">
        <title>Massive genome expansion in bonnet fungi (Mycena s.s.) driven by repeated elements and novel gene families across ecological guilds.</title>
        <authorList>
            <consortium name="Lawrence Berkeley National Laboratory"/>
            <person name="Harder C.B."/>
            <person name="Miyauchi S."/>
            <person name="Viragh M."/>
            <person name="Kuo A."/>
            <person name="Thoen E."/>
            <person name="Andreopoulos B."/>
            <person name="Lu D."/>
            <person name="Skrede I."/>
            <person name="Drula E."/>
            <person name="Henrissat B."/>
            <person name="Morin E."/>
            <person name="Kohler A."/>
            <person name="Barry K."/>
            <person name="LaButti K."/>
            <person name="Morin E."/>
            <person name="Salamov A."/>
            <person name="Lipzen A."/>
            <person name="Mereny Z."/>
            <person name="Hegedus B."/>
            <person name="Baldrian P."/>
            <person name="Stursova M."/>
            <person name="Weitz H."/>
            <person name="Taylor A."/>
            <person name="Grigoriev I.V."/>
            <person name="Nagy L.G."/>
            <person name="Martin F."/>
            <person name="Kauserud H."/>
        </authorList>
    </citation>
    <scope>NUCLEOTIDE SEQUENCE</scope>
    <source>
        <strain evidence="7">CBHHK173m</strain>
    </source>
</reference>
<accession>A0AAD6TPM0</accession>
<feature type="region of interest" description="Disordered" evidence="5">
    <location>
        <begin position="14"/>
        <end position="35"/>
    </location>
</feature>
<evidence type="ECO:0000259" key="6">
    <source>
        <dbReference type="PROSITE" id="PS51469"/>
    </source>
</evidence>
<dbReference type="PROSITE" id="PS51469">
    <property type="entry name" value="SUN"/>
    <property type="match status" value="1"/>
</dbReference>
<evidence type="ECO:0000313" key="8">
    <source>
        <dbReference type="Proteomes" id="UP001222325"/>
    </source>
</evidence>
<feature type="compositionally biased region" description="Polar residues" evidence="5">
    <location>
        <begin position="18"/>
        <end position="35"/>
    </location>
</feature>
<dbReference type="Pfam" id="PF07738">
    <property type="entry name" value="Sad1_UNC"/>
    <property type="match status" value="2"/>
</dbReference>
<name>A0AAD6TPM0_9AGAR</name>
<dbReference type="Gene3D" id="2.60.120.260">
    <property type="entry name" value="Galactose-binding domain-like"/>
    <property type="match status" value="1"/>
</dbReference>
<dbReference type="GO" id="GO:0005635">
    <property type="term" value="C:nuclear envelope"/>
    <property type="evidence" value="ECO:0007669"/>
    <property type="project" value="TreeGrafter"/>
</dbReference>
<dbReference type="InterPro" id="IPR012919">
    <property type="entry name" value="SUN_dom"/>
</dbReference>
<comment type="caution">
    <text evidence="7">The sequence shown here is derived from an EMBL/GenBank/DDBJ whole genome shotgun (WGS) entry which is preliminary data.</text>
</comment>
<protein>
    <recommendedName>
        <fullName evidence="6">SUN domain-containing protein</fullName>
    </recommendedName>
</protein>
<evidence type="ECO:0000256" key="4">
    <source>
        <dbReference type="ARBA" id="ARBA00023136"/>
    </source>
</evidence>
<dbReference type="PANTHER" id="PTHR12911:SF8">
    <property type="entry name" value="KLAROID PROTEIN-RELATED"/>
    <property type="match status" value="1"/>
</dbReference>
<evidence type="ECO:0000256" key="2">
    <source>
        <dbReference type="ARBA" id="ARBA00022692"/>
    </source>
</evidence>
<keyword evidence="4" id="KW-0472">Membrane</keyword>
<evidence type="ECO:0000256" key="5">
    <source>
        <dbReference type="SAM" id="MobiDB-lite"/>
    </source>
</evidence>
<organism evidence="7 8">
    <name type="scientific">Mycena belliarum</name>
    <dbReference type="NCBI Taxonomy" id="1033014"/>
    <lineage>
        <taxon>Eukaryota</taxon>
        <taxon>Fungi</taxon>
        <taxon>Dikarya</taxon>
        <taxon>Basidiomycota</taxon>
        <taxon>Agaricomycotina</taxon>
        <taxon>Agaricomycetes</taxon>
        <taxon>Agaricomycetidae</taxon>
        <taxon>Agaricales</taxon>
        <taxon>Marasmiineae</taxon>
        <taxon>Mycenaceae</taxon>
        <taxon>Mycena</taxon>
    </lineage>
</organism>
<feature type="domain" description="SUN" evidence="6">
    <location>
        <begin position="51"/>
        <end position="253"/>
    </location>
</feature>
<evidence type="ECO:0000256" key="3">
    <source>
        <dbReference type="ARBA" id="ARBA00022989"/>
    </source>
</evidence>
<proteinExistence type="predicted"/>
<sequence>MESICATVQCSRLHGTKSESNPGSEVGSDSSAEQPSSETYYQYNLALDVAGAQVIYQMTSATHGLTLSCRMKHWWTAGEASCNHEFVLPAEVLRAGDAVEGECWTFQGGTGHIAIRLSERAKISSLTIQHVMPFTWHQSPNAPRTMSLWGLTSEADQPALQRTSGIFSKPADFHTYKRFSLPGDVQSTGTFVLFGQLEYLWGESTPSEQVFVIEHPDDLLDGFRVVVLAVTSNWGTGADLTCISRVKVHGVPLSRDS</sequence>
<dbReference type="PANTHER" id="PTHR12911">
    <property type="entry name" value="SAD1/UNC-84-LIKE PROTEIN-RELATED"/>
    <property type="match status" value="1"/>
</dbReference>
<evidence type="ECO:0000256" key="1">
    <source>
        <dbReference type="ARBA" id="ARBA00004370"/>
    </source>
</evidence>
<dbReference type="InterPro" id="IPR045119">
    <property type="entry name" value="SUN1-5"/>
</dbReference>
<gene>
    <name evidence="7" type="ORF">B0H15DRAFT_792948</name>
</gene>
<dbReference type="AlphaFoldDB" id="A0AAD6TPM0"/>
<dbReference type="GO" id="GO:0016020">
    <property type="term" value="C:membrane"/>
    <property type="evidence" value="ECO:0007669"/>
    <property type="project" value="UniProtKB-SubCell"/>
</dbReference>
<comment type="subcellular location">
    <subcellularLocation>
        <location evidence="1">Membrane</location>
    </subcellularLocation>
</comment>
<keyword evidence="8" id="KW-1185">Reference proteome</keyword>
<evidence type="ECO:0000313" key="7">
    <source>
        <dbReference type="EMBL" id="KAJ7073341.1"/>
    </source>
</evidence>
<dbReference type="GO" id="GO:0043495">
    <property type="term" value="F:protein-membrane adaptor activity"/>
    <property type="evidence" value="ECO:0007669"/>
    <property type="project" value="TreeGrafter"/>
</dbReference>
<dbReference type="EMBL" id="JARJCN010000116">
    <property type="protein sequence ID" value="KAJ7073341.1"/>
    <property type="molecule type" value="Genomic_DNA"/>
</dbReference>
<keyword evidence="3" id="KW-1133">Transmembrane helix</keyword>